<evidence type="ECO:0000256" key="4">
    <source>
        <dbReference type="ARBA" id="ARBA00023008"/>
    </source>
</evidence>
<dbReference type="InterPro" id="IPR002355">
    <property type="entry name" value="Cu_oxidase_Cu_BS"/>
</dbReference>
<dbReference type="PROSITE" id="PS00080">
    <property type="entry name" value="MULTICOPPER_OXIDASE2"/>
    <property type="match status" value="1"/>
</dbReference>
<dbReference type="Gene3D" id="2.60.40.420">
    <property type="entry name" value="Cupredoxins - blue copper proteins"/>
    <property type="match status" value="3"/>
</dbReference>
<dbReference type="STRING" id="1095630.A0A2J6SUQ3"/>
<dbReference type="CDD" id="cd13857">
    <property type="entry name" value="CuRO_1_Diphenol_Ox"/>
    <property type="match status" value="1"/>
</dbReference>
<dbReference type="InterPro" id="IPR001117">
    <property type="entry name" value="Cu-oxidase_2nd"/>
</dbReference>
<dbReference type="OrthoDB" id="2121828at2759"/>
<evidence type="ECO:0000259" key="8">
    <source>
        <dbReference type="Pfam" id="PF07732"/>
    </source>
</evidence>
<feature type="domain" description="Plastocyanin-like" evidence="7">
    <location>
        <begin position="426"/>
        <end position="564"/>
    </location>
</feature>
<evidence type="ECO:0000313" key="10">
    <source>
        <dbReference type="Proteomes" id="UP000235371"/>
    </source>
</evidence>
<dbReference type="RefSeq" id="XP_024731400.1">
    <property type="nucleotide sequence ID" value="XM_024878477.1"/>
</dbReference>
<dbReference type="CDD" id="cd13886">
    <property type="entry name" value="CuRO_2_MCO_like_1"/>
    <property type="match status" value="1"/>
</dbReference>
<dbReference type="InterPro" id="IPR011706">
    <property type="entry name" value="Cu-oxidase_C"/>
</dbReference>
<dbReference type="GeneID" id="36586554"/>
<gene>
    <name evidence="9" type="ORF">K444DRAFT_597385</name>
</gene>
<keyword evidence="4" id="KW-0186">Copper</keyword>
<feature type="domain" description="Plastocyanin-like" evidence="8">
    <location>
        <begin position="72"/>
        <end position="183"/>
    </location>
</feature>
<dbReference type="Pfam" id="PF07732">
    <property type="entry name" value="Cu-oxidase_3"/>
    <property type="match status" value="1"/>
</dbReference>
<keyword evidence="3" id="KW-0560">Oxidoreductase</keyword>
<keyword evidence="10" id="KW-1185">Reference proteome</keyword>
<comment type="similarity">
    <text evidence="1">Belongs to the multicopper oxidase family.</text>
</comment>
<keyword evidence="2" id="KW-0479">Metal-binding</keyword>
<dbReference type="PANTHER" id="PTHR11709:SF414">
    <property type="entry name" value="ADR239WP"/>
    <property type="match status" value="1"/>
</dbReference>
<dbReference type="InParanoid" id="A0A2J6SUQ3"/>
<evidence type="ECO:0000256" key="2">
    <source>
        <dbReference type="ARBA" id="ARBA00022723"/>
    </source>
</evidence>
<dbReference type="AlphaFoldDB" id="A0A2J6SUQ3"/>
<dbReference type="FunFam" id="2.60.40.420:FF:000045">
    <property type="entry name" value="Laccase 2"/>
    <property type="match status" value="1"/>
</dbReference>
<sequence>MGLRHKKASAGGGHSTSGISPNSTNGTSGTSPDISENRPSWRRDPLEYNLDRSWDINAAPTTRVFNLTSSEIQAAPDGVLRPLFVINGQFPGPLIRVNQGDRVLVNVTNQLSNGTSMHWHGFYQNGTNWMDGTVGITQCAIPPGESFLYDFTVKQFGTYWYHSHFSSQYTDGLVGPFIVHSPEESKIQEMYDYDQVVLLQDYYHDLSAALLPGYLSSGNENAEPLPDNGLIQGTNFFNCSSYDSDSGYACDQNSTRAIFNVAQGKRYRFRLINTGAFGEFQVSIDNHTIQVIEADSTLVHPVTVNRLPIHVAQRYSILFHANQTTTNYWFRARMNDYCFSDQNPVLDTDVRALITYTNSTSDPAPTESVDWTYALDTACEDLAPSSLIPYDPLPAPQVDITYPIEISFQIGDFALDKAYINSTTWVPPAIPTLNQAVAGLQVNNANFTTSGVSTAFDSSQLVIDVPTYKVIDVLINSLDEGAHPFHLHGHQFWIMASGAHGAFNWNSYPTLNMTNPMRRDTITVDAFGWALIRFKADNPGLWALHCHISWHMEAGLLMQFQTRNDIMRGWAVPSDVLALCHVK</sequence>
<dbReference type="GO" id="GO:0005507">
    <property type="term" value="F:copper ion binding"/>
    <property type="evidence" value="ECO:0007669"/>
    <property type="project" value="InterPro"/>
</dbReference>
<dbReference type="InterPro" id="IPR033138">
    <property type="entry name" value="Cu_oxidase_CS"/>
</dbReference>
<evidence type="ECO:0000259" key="7">
    <source>
        <dbReference type="Pfam" id="PF07731"/>
    </source>
</evidence>
<feature type="compositionally biased region" description="Low complexity" evidence="5">
    <location>
        <begin position="16"/>
        <end position="32"/>
    </location>
</feature>
<evidence type="ECO:0000313" key="9">
    <source>
        <dbReference type="EMBL" id="PMD54496.1"/>
    </source>
</evidence>
<dbReference type="PROSITE" id="PS00079">
    <property type="entry name" value="MULTICOPPER_OXIDASE1"/>
    <property type="match status" value="2"/>
</dbReference>
<organism evidence="9 10">
    <name type="scientific">Hyaloscypha bicolor E</name>
    <dbReference type="NCBI Taxonomy" id="1095630"/>
    <lineage>
        <taxon>Eukaryota</taxon>
        <taxon>Fungi</taxon>
        <taxon>Dikarya</taxon>
        <taxon>Ascomycota</taxon>
        <taxon>Pezizomycotina</taxon>
        <taxon>Leotiomycetes</taxon>
        <taxon>Helotiales</taxon>
        <taxon>Hyaloscyphaceae</taxon>
        <taxon>Hyaloscypha</taxon>
        <taxon>Hyaloscypha bicolor</taxon>
    </lineage>
</organism>
<dbReference type="Pfam" id="PF07731">
    <property type="entry name" value="Cu-oxidase_2"/>
    <property type="match status" value="1"/>
</dbReference>
<feature type="domain" description="Plastocyanin-like" evidence="6">
    <location>
        <begin position="195"/>
        <end position="358"/>
    </location>
</feature>
<evidence type="ECO:0000256" key="5">
    <source>
        <dbReference type="SAM" id="MobiDB-lite"/>
    </source>
</evidence>
<dbReference type="GO" id="GO:0016491">
    <property type="term" value="F:oxidoreductase activity"/>
    <property type="evidence" value="ECO:0007669"/>
    <property type="project" value="UniProtKB-KW"/>
</dbReference>
<dbReference type="InterPro" id="IPR045087">
    <property type="entry name" value="Cu-oxidase_fam"/>
</dbReference>
<evidence type="ECO:0000256" key="1">
    <source>
        <dbReference type="ARBA" id="ARBA00010609"/>
    </source>
</evidence>
<dbReference type="InterPro" id="IPR011707">
    <property type="entry name" value="Cu-oxidase-like_N"/>
</dbReference>
<evidence type="ECO:0000256" key="3">
    <source>
        <dbReference type="ARBA" id="ARBA00023002"/>
    </source>
</evidence>
<dbReference type="Pfam" id="PF00394">
    <property type="entry name" value="Cu-oxidase"/>
    <property type="match status" value="1"/>
</dbReference>
<dbReference type="SUPFAM" id="SSF49503">
    <property type="entry name" value="Cupredoxins"/>
    <property type="match status" value="3"/>
</dbReference>
<dbReference type="InterPro" id="IPR008972">
    <property type="entry name" value="Cupredoxin"/>
</dbReference>
<reference evidence="9 10" key="1">
    <citation type="submission" date="2016-04" db="EMBL/GenBank/DDBJ databases">
        <title>A degradative enzymes factory behind the ericoid mycorrhizal symbiosis.</title>
        <authorList>
            <consortium name="DOE Joint Genome Institute"/>
            <person name="Martino E."/>
            <person name="Morin E."/>
            <person name="Grelet G."/>
            <person name="Kuo A."/>
            <person name="Kohler A."/>
            <person name="Daghino S."/>
            <person name="Barry K."/>
            <person name="Choi C."/>
            <person name="Cichocki N."/>
            <person name="Clum A."/>
            <person name="Copeland A."/>
            <person name="Hainaut M."/>
            <person name="Haridas S."/>
            <person name="Labutti K."/>
            <person name="Lindquist E."/>
            <person name="Lipzen A."/>
            <person name="Khouja H.-R."/>
            <person name="Murat C."/>
            <person name="Ohm R."/>
            <person name="Olson A."/>
            <person name="Spatafora J."/>
            <person name="Veneault-Fourrey C."/>
            <person name="Henrissat B."/>
            <person name="Grigoriev I."/>
            <person name="Martin F."/>
            <person name="Perotto S."/>
        </authorList>
    </citation>
    <scope>NUCLEOTIDE SEQUENCE [LARGE SCALE GENOMIC DNA]</scope>
    <source>
        <strain evidence="9 10">E</strain>
    </source>
</reference>
<evidence type="ECO:0000259" key="6">
    <source>
        <dbReference type="Pfam" id="PF00394"/>
    </source>
</evidence>
<dbReference type="Proteomes" id="UP000235371">
    <property type="component" value="Unassembled WGS sequence"/>
</dbReference>
<feature type="region of interest" description="Disordered" evidence="5">
    <location>
        <begin position="1"/>
        <end position="42"/>
    </location>
</feature>
<proteinExistence type="inferred from homology"/>
<dbReference type="CDD" id="cd13910">
    <property type="entry name" value="CuRO_3_MCO_like_4"/>
    <property type="match status" value="1"/>
</dbReference>
<accession>A0A2J6SUQ3</accession>
<dbReference type="PANTHER" id="PTHR11709">
    <property type="entry name" value="MULTI-COPPER OXIDASE"/>
    <property type="match status" value="1"/>
</dbReference>
<dbReference type="EMBL" id="KZ613859">
    <property type="protein sequence ID" value="PMD54496.1"/>
    <property type="molecule type" value="Genomic_DNA"/>
</dbReference>
<name>A0A2J6SUQ3_9HELO</name>
<protein>
    <submittedName>
        <fullName evidence="9">Multicopper oxidase</fullName>
    </submittedName>
</protein>